<evidence type="ECO:0000259" key="4">
    <source>
        <dbReference type="Pfam" id="PF00497"/>
    </source>
</evidence>
<dbReference type="AlphaFoldDB" id="A0A7U7I8T1"/>
<dbReference type="InterPro" id="IPR001638">
    <property type="entry name" value="Solute-binding_3/MltF_N"/>
</dbReference>
<feature type="chain" id="PRO_5031430296" description="Solute-binding protein family 3/N-terminal domain-containing protein" evidence="3">
    <location>
        <begin position="22"/>
        <end position="245"/>
    </location>
</feature>
<feature type="domain" description="Solute-binding protein family 3/N-terminal" evidence="4">
    <location>
        <begin position="34"/>
        <end position="87"/>
    </location>
</feature>
<gene>
    <name evidence="5" type="ORF">PSEWESI4_01863</name>
</gene>
<comment type="similarity">
    <text evidence="1">Belongs to the bacterial solute-binding protein 3 family.</text>
</comment>
<dbReference type="Proteomes" id="UP000583387">
    <property type="component" value="Unassembled WGS sequence"/>
</dbReference>
<dbReference type="PANTHER" id="PTHR35936:SF6">
    <property type="entry name" value="AMINO ACID ABC TRANSPORTER SUBSTRATE-BINDING PAAT FAMILY PROTEIN"/>
    <property type="match status" value="1"/>
</dbReference>
<dbReference type="SUPFAM" id="SSF53850">
    <property type="entry name" value="Periplasmic binding protein-like II"/>
    <property type="match status" value="1"/>
</dbReference>
<evidence type="ECO:0000313" key="5">
    <source>
        <dbReference type="EMBL" id="CAD5107590.1"/>
    </source>
</evidence>
<evidence type="ECO:0000256" key="2">
    <source>
        <dbReference type="ARBA" id="ARBA00022729"/>
    </source>
</evidence>
<organism evidence="5 6">
    <name type="scientific">Zestomonas carbonaria</name>
    <dbReference type="NCBI Taxonomy" id="2762745"/>
    <lineage>
        <taxon>Bacteria</taxon>
        <taxon>Pseudomonadati</taxon>
        <taxon>Pseudomonadota</taxon>
        <taxon>Gammaproteobacteria</taxon>
        <taxon>Pseudomonadales</taxon>
        <taxon>Pseudomonadaceae</taxon>
        <taxon>Zestomonas</taxon>
    </lineage>
</organism>
<dbReference type="Pfam" id="PF00497">
    <property type="entry name" value="SBP_bac_3"/>
    <property type="match status" value="1"/>
</dbReference>
<evidence type="ECO:0000313" key="6">
    <source>
        <dbReference type="Proteomes" id="UP000583387"/>
    </source>
</evidence>
<name>A0A7U7I8T1_9GAMM</name>
<dbReference type="Gene3D" id="3.40.190.10">
    <property type="entry name" value="Periplasmic binding protein-like II"/>
    <property type="match status" value="2"/>
</dbReference>
<sequence length="245" mass="27438">MLKSARLLLALLALCAHQGFADPAATPVMVGFYDFPPSIYTDADGRPQGPMVEVVRKVFQRAGYPLETRALPSARIYAGLQDGSVQVWPGPAKEQLGEHVLSGRSRLAEVVLNLYYRPDTPRPNLPDDLKGRSLVMLSGYNYFPGISRYLDDPGLRIVQHRTRTHRSALEMLLRHRGDYLLDYAIAVDSAAEELDVPTPQHVELLRLPVYFLVSRHQPGAERLLRDLDNAYEALRAEGEDLRAIP</sequence>
<dbReference type="EMBL" id="CAJFCI010000039">
    <property type="protein sequence ID" value="CAD5107590.1"/>
    <property type="molecule type" value="Genomic_DNA"/>
</dbReference>
<protein>
    <recommendedName>
        <fullName evidence="4">Solute-binding protein family 3/N-terminal domain-containing protein</fullName>
    </recommendedName>
</protein>
<feature type="signal peptide" evidence="3">
    <location>
        <begin position="1"/>
        <end position="21"/>
    </location>
</feature>
<keyword evidence="2 3" id="KW-0732">Signal</keyword>
<reference evidence="5 6" key="1">
    <citation type="submission" date="2020-08" db="EMBL/GenBank/DDBJ databases">
        <authorList>
            <person name="Criscuolo A."/>
        </authorList>
    </citation>
    <scope>NUCLEOTIDE SEQUENCE [LARGE SCALE GENOMIC DNA]</scope>
    <source>
        <strain evidence="5">CIP111764</strain>
    </source>
</reference>
<comment type="caution">
    <text evidence="5">The sequence shown here is derived from an EMBL/GenBank/DDBJ whole genome shotgun (WGS) entry which is preliminary data.</text>
</comment>
<evidence type="ECO:0000256" key="3">
    <source>
        <dbReference type="SAM" id="SignalP"/>
    </source>
</evidence>
<dbReference type="RefSeq" id="WP_187670934.1">
    <property type="nucleotide sequence ID" value="NZ_CAJFCI010000039.1"/>
</dbReference>
<keyword evidence="6" id="KW-1185">Reference proteome</keyword>
<evidence type="ECO:0000256" key="1">
    <source>
        <dbReference type="ARBA" id="ARBA00010333"/>
    </source>
</evidence>
<accession>A0A7U7I8T1</accession>
<proteinExistence type="inferred from homology"/>
<dbReference type="PANTHER" id="PTHR35936">
    <property type="entry name" value="MEMBRANE-BOUND LYTIC MUREIN TRANSGLYCOSYLASE F"/>
    <property type="match status" value="1"/>
</dbReference>